<dbReference type="GO" id="GO:0005634">
    <property type="term" value="C:nucleus"/>
    <property type="evidence" value="ECO:0000318"/>
    <property type="project" value="GO_Central"/>
</dbReference>
<dbReference type="CDD" id="cd19953">
    <property type="entry name" value="PDS5"/>
    <property type="match status" value="1"/>
</dbReference>
<dbReference type="Pfam" id="PF20168">
    <property type="entry name" value="PDS5"/>
    <property type="match status" value="1"/>
</dbReference>
<keyword evidence="4" id="KW-0539">Nucleus</keyword>
<evidence type="ECO:0000256" key="3">
    <source>
        <dbReference type="ARBA" id="ARBA00022776"/>
    </source>
</evidence>
<reference evidence="7 8" key="1">
    <citation type="journal article" date="2007" name="Science">
        <title>Sea anemone genome reveals ancestral eumetazoan gene repertoire and genomic organization.</title>
        <authorList>
            <person name="Putnam N.H."/>
            <person name="Srivastava M."/>
            <person name="Hellsten U."/>
            <person name="Dirks B."/>
            <person name="Chapman J."/>
            <person name="Salamov A."/>
            <person name="Terry A."/>
            <person name="Shapiro H."/>
            <person name="Lindquist E."/>
            <person name="Kapitonov V.V."/>
            <person name="Jurka J."/>
            <person name="Genikhovich G."/>
            <person name="Grigoriev I.V."/>
            <person name="Lucas S.M."/>
            <person name="Steele R.E."/>
            <person name="Finnerty J.R."/>
            <person name="Technau U."/>
            <person name="Martindale M.Q."/>
            <person name="Rokhsar D.S."/>
        </authorList>
    </citation>
    <scope>NUCLEOTIDE SEQUENCE [LARGE SCALE GENOMIC DNA]</scope>
    <source>
        <strain evidence="8">CH2 X CH6</strain>
    </source>
</reference>
<evidence type="ECO:0000256" key="6">
    <source>
        <dbReference type="SAM" id="MobiDB-lite"/>
    </source>
</evidence>
<keyword evidence="8" id="KW-1185">Reference proteome</keyword>
<dbReference type="InParanoid" id="A7RFN5"/>
<feature type="region of interest" description="Disordered" evidence="6">
    <location>
        <begin position="591"/>
        <end position="611"/>
    </location>
</feature>
<protein>
    <submittedName>
        <fullName evidence="7">Uncharacterized protein</fullName>
    </submittedName>
</protein>
<sequence>MSQALAEELSEAEQSSAKQYGDTAEFLARHYVLKHKDKGVRLYAACCLVDILRIYAPEAPFNQDQMWEVFSLIISQLRGLEHGPNGLNIKKHFYILESIALVRSFTVCLELDFQDLILQLFKLFFSVVKESHSVKVLNLMVEVMSPIIEDSESIPQELLDTVLINLIEPIKSQNPSAYRIASNLVEKTSSSIEPFIQMFFNSVLTLGKTSESDLTDRVYDLILELNRIAPLVLLSVLPQLEFKLKSPDVEDRLAVTRLLSQMFSDQSSELAIQNKSLWQSYLGRYLDINVDVRVECVKNAKHFLILNNELSSEVSEKLRSRSKDPDDKVRQEVVTGTCEAASQNIDCVSDKLFEDICERMRDKKSNVRMEAMICIGKLYKKYTTGATADLSAAKRLSWVPNKLLVWYYQPSIEDQLCVERLLSGCLVPVSLPAEERVKRLLSLYTRLDEHAVGALRMVFKCQANVRSDLAALVQLVGEEKSNDTDKMIMSHIITLARTLPNPFKSQENLKKLPEMLKEEKTRALLSTCVNPNVGCPAVFKAVSEFVVKLGARNPILDTMKAMLDRAAPVLVDAECIRILLTQVKNLIEGLEHDEEEEEDLDESTDSPSNRGTKGLDLLVTLSSVFPSHFQNEESFELLLVFLKHHDPQLVSLALQILSNTVEEMQSTAESLISYYQPVLSNLATKGTPRHAKFAIRSLAKIFKDPINVFERIFSNIVSSLDYDHPMLLTYLTSLAELAVLVPSLFETKQKFIIRDFVVKELLVKDRVNQNMFTRLQNTSHIEAVFFIKGIKVMVRWLEGLQSNHKNSGLPVLRLLHTVLVHAGDLQNNNCVCPHDCSRLRLAAACGMLKIAKELNYEEVVSLEHYQQLALTIQVNKTSQ</sequence>
<feature type="compositionally biased region" description="Acidic residues" evidence="6">
    <location>
        <begin position="591"/>
        <end position="604"/>
    </location>
</feature>
<dbReference type="PANTHER" id="PTHR12663">
    <property type="entry name" value="ANDROGEN INDUCED INHIBITOR OF PROLIFERATION AS3 / PDS5-RELATED"/>
    <property type="match status" value="1"/>
</dbReference>
<dbReference type="PhylomeDB" id="A7RFN5"/>
<dbReference type="Proteomes" id="UP000001593">
    <property type="component" value="Unassembled WGS sequence"/>
</dbReference>
<comment type="subcellular location">
    <subcellularLocation>
        <location evidence="1">Nucleus</location>
    </subcellularLocation>
</comment>
<dbReference type="GO" id="GO:0140670">
    <property type="term" value="F:cohesin unloader activity"/>
    <property type="evidence" value="ECO:0000318"/>
    <property type="project" value="GO_Central"/>
</dbReference>
<proteinExistence type="predicted"/>
<dbReference type="STRING" id="45351.A7RFN5"/>
<evidence type="ECO:0000256" key="4">
    <source>
        <dbReference type="ARBA" id="ARBA00023242"/>
    </source>
</evidence>
<dbReference type="EMBL" id="DS469508">
    <property type="protein sequence ID" value="EDO49632.1"/>
    <property type="molecule type" value="Genomic_DNA"/>
</dbReference>
<dbReference type="eggNOG" id="KOG1525">
    <property type="taxonomic scope" value="Eukaryota"/>
</dbReference>
<keyword evidence="3" id="KW-0498">Mitosis</keyword>
<keyword evidence="2" id="KW-0132">Cell division</keyword>
<keyword evidence="5" id="KW-0131">Cell cycle</keyword>
<evidence type="ECO:0000256" key="5">
    <source>
        <dbReference type="ARBA" id="ARBA00023306"/>
    </source>
</evidence>
<evidence type="ECO:0000256" key="2">
    <source>
        <dbReference type="ARBA" id="ARBA00022618"/>
    </source>
</evidence>
<organism evidence="7 8">
    <name type="scientific">Nematostella vectensis</name>
    <name type="common">Starlet sea anemone</name>
    <dbReference type="NCBI Taxonomy" id="45351"/>
    <lineage>
        <taxon>Eukaryota</taxon>
        <taxon>Metazoa</taxon>
        <taxon>Cnidaria</taxon>
        <taxon>Anthozoa</taxon>
        <taxon>Hexacorallia</taxon>
        <taxon>Actiniaria</taxon>
        <taxon>Edwardsiidae</taxon>
        <taxon>Nematostella</taxon>
    </lineage>
</organism>
<dbReference type="PANTHER" id="PTHR12663:SF0">
    <property type="entry name" value="PRECOCIOUS DISSOCIATION OF SISTERS 5, ISOFORM A"/>
    <property type="match status" value="1"/>
</dbReference>
<dbReference type="GO" id="GO:0051301">
    <property type="term" value="P:cell division"/>
    <property type="evidence" value="ECO:0007669"/>
    <property type="project" value="UniProtKB-KW"/>
</dbReference>
<evidence type="ECO:0000256" key="1">
    <source>
        <dbReference type="ARBA" id="ARBA00004123"/>
    </source>
</evidence>
<dbReference type="InterPro" id="IPR039776">
    <property type="entry name" value="Pds5"/>
</dbReference>
<accession>A7RFN5</accession>
<name>A7RFN5_NEMVE</name>
<gene>
    <name evidence="7" type="ORF">NEMVEDRAFT_v1g157977</name>
</gene>
<dbReference type="InterPro" id="IPR011989">
    <property type="entry name" value="ARM-like"/>
</dbReference>
<dbReference type="FunFam" id="1.25.10.10:FF:001581">
    <property type="entry name" value="Predicted protein"/>
    <property type="match status" value="1"/>
</dbReference>
<evidence type="ECO:0000313" key="8">
    <source>
        <dbReference type="Proteomes" id="UP000001593"/>
    </source>
</evidence>
<dbReference type="SUPFAM" id="SSF48371">
    <property type="entry name" value="ARM repeat"/>
    <property type="match status" value="1"/>
</dbReference>
<dbReference type="GO" id="GO:0000785">
    <property type="term" value="C:chromatin"/>
    <property type="evidence" value="ECO:0000318"/>
    <property type="project" value="GO_Central"/>
</dbReference>
<dbReference type="InterPro" id="IPR016024">
    <property type="entry name" value="ARM-type_fold"/>
</dbReference>
<dbReference type="HOGENOM" id="CLU_004041_0_0_1"/>
<dbReference type="Gene3D" id="1.25.10.10">
    <property type="entry name" value="Leucine-rich Repeat Variant"/>
    <property type="match status" value="1"/>
</dbReference>
<evidence type="ECO:0000313" key="7">
    <source>
        <dbReference type="EMBL" id="EDO49632.1"/>
    </source>
</evidence>
<dbReference type="FunCoup" id="A7RFN5">
    <property type="interactions" value="1014"/>
</dbReference>
<dbReference type="GO" id="GO:0007064">
    <property type="term" value="P:mitotic sister chromatid cohesion"/>
    <property type="evidence" value="ECO:0000318"/>
    <property type="project" value="GO_Central"/>
</dbReference>
<dbReference type="AlphaFoldDB" id="A7RFN5"/>
<dbReference type="OMA" id="ERHPQHE"/>